<dbReference type="FunFam" id="1.20.1250.20:FF:000057">
    <property type="entry name" value="MFS general substrate transporter"/>
    <property type="match status" value="1"/>
</dbReference>
<organism evidence="8 9">
    <name type="scientific">Penicillium brevicompactum</name>
    <dbReference type="NCBI Taxonomy" id="5074"/>
    <lineage>
        <taxon>Eukaryota</taxon>
        <taxon>Fungi</taxon>
        <taxon>Dikarya</taxon>
        <taxon>Ascomycota</taxon>
        <taxon>Pezizomycotina</taxon>
        <taxon>Eurotiomycetes</taxon>
        <taxon>Eurotiomycetidae</taxon>
        <taxon>Eurotiales</taxon>
        <taxon>Aspergillaceae</taxon>
        <taxon>Penicillium</taxon>
    </lineage>
</organism>
<feature type="transmembrane region" description="Helical" evidence="6">
    <location>
        <begin position="393"/>
        <end position="414"/>
    </location>
</feature>
<feature type="transmembrane region" description="Helical" evidence="6">
    <location>
        <begin position="333"/>
        <end position="353"/>
    </location>
</feature>
<dbReference type="InterPro" id="IPR020846">
    <property type="entry name" value="MFS_dom"/>
</dbReference>
<dbReference type="InterPro" id="IPR011701">
    <property type="entry name" value="MFS"/>
</dbReference>
<feature type="transmembrane region" description="Helical" evidence="6">
    <location>
        <begin position="260"/>
        <end position="282"/>
    </location>
</feature>
<evidence type="ECO:0000256" key="6">
    <source>
        <dbReference type="SAM" id="Phobius"/>
    </source>
</evidence>
<dbReference type="Gene3D" id="1.20.1250.20">
    <property type="entry name" value="MFS general substrate transporter like domains"/>
    <property type="match status" value="1"/>
</dbReference>
<feature type="transmembrane region" description="Helical" evidence="6">
    <location>
        <begin position="228"/>
        <end position="248"/>
    </location>
</feature>
<protein>
    <recommendedName>
        <fullName evidence="7">Major facilitator superfamily (MFS) profile domain-containing protein</fullName>
    </recommendedName>
</protein>
<dbReference type="Proteomes" id="UP001147695">
    <property type="component" value="Unassembled WGS sequence"/>
</dbReference>
<evidence type="ECO:0000259" key="7">
    <source>
        <dbReference type="PROSITE" id="PS50850"/>
    </source>
</evidence>
<dbReference type="Pfam" id="PF07690">
    <property type="entry name" value="MFS_1"/>
    <property type="match status" value="1"/>
</dbReference>
<feature type="transmembrane region" description="Helical" evidence="6">
    <location>
        <begin position="135"/>
        <end position="154"/>
    </location>
</feature>
<reference evidence="8" key="1">
    <citation type="submission" date="2022-12" db="EMBL/GenBank/DDBJ databases">
        <authorList>
            <person name="Petersen C."/>
        </authorList>
    </citation>
    <scope>NUCLEOTIDE SEQUENCE</scope>
    <source>
        <strain evidence="8">IBT 35673</strain>
    </source>
</reference>
<dbReference type="SUPFAM" id="SSF103473">
    <property type="entry name" value="MFS general substrate transporter"/>
    <property type="match status" value="1"/>
</dbReference>
<comment type="caution">
    <text evidence="8">The sequence shown here is derived from an EMBL/GenBank/DDBJ whole genome shotgun (WGS) entry which is preliminary data.</text>
</comment>
<keyword evidence="2" id="KW-0813">Transport</keyword>
<feature type="transmembrane region" description="Helical" evidence="6">
    <location>
        <begin position="481"/>
        <end position="505"/>
    </location>
</feature>
<evidence type="ECO:0000256" key="4">
    <source>
        <dbReference type="ARBA" id="ARBA00022989"/>
    </source>
</evidence>
<dbReference type="PANTHER" id="PTHR43791:SF23">
    <property type="entry name" value="MAJOR FACILITATOR SUPERFAMILY (MFS) PROFILE DOMAIN-CONTAINING PROTEIN"/>
    <property type="match status" value="1"/>
</dbReference>
<keyword evidence="3 6" id="KW-0812">Transmembrane</keyword>
<dbReference type="PANTHER" id="PTHR43791">
    <property type="entry name" value="PERMEASE-RELATED"/>
    <property type="match status" value="1"/>
</dbReference>
<keyword evidence="4 6" id="KW-1133">Transmembrane helix</keyword>
<feature type="domain" description="Major facilitator superfamily (MFS) profile" evidence="7">
    <location>
        <begin position="100"/>
        <end position="536"/>
    </location>
</feature>
<feature type="transmembrane region" description="Helical" evidence="6">
    <location>
        <begin position="420"/>
        <end position="441"/>
    </location>
</feature>
<feature type="transmembrane region" description="Helical" evidence="6">
    <location>
        <begin position="166"/>
        <end position="187"/>
    </location>
</feature>
<feature type="transmembrane region" description="Helical" evidence="6">
    <location>
        <begin position="359"/>
        <end position="381"/>
    </location>
</feature>
<dbReference type="GO" id="GO:0022857">
    <property type="term" value="F:transmembrane transporter activity"/>
    <property type="evidence" value="ECO:0007669"/>
    <property type="project" value="InterPro"/>
</dbReference>
<name>A0A9W9R2H8_PENBR</name>
<evidence type="ECO:0000313" key="8">
    <source>
        <dbReference type="EMBL" id="KAJ5352446.1"/>
    </source>
</evidence>
<proteinExistence type="predicted"/>
<evidence type="ECO:0000256" key="5">
    <source>
        <dbReference type="ARBA" id="ARBA00023136"/>
    </source>
</evidence>
<dbReference type="InterPro" id="IPR036259">
    <property type="entry name" value="MFS_trans_sf"/>
</dbReference>
<dbReference type="AlphaFoldDB" id="A0A9W9R2H8"/>
<accession>A0A9W9R2H8</accession>
<keyword evidence="5 6" id="KW-0472">Membrane</keyword>
<evidence type="ECO:0000256" key="2">
    <source>
        <dbReference type="ARBA" id="ARBA00022448"/>
    </source>
</evidence>
<evidence type="ECO:0000313" key="9">
    <source>
        <dbReference type="Proteomes" id="UP001147695"/>
    </source>
</evidence>
<evidence type="ECO:0000256" key="1">
    <source>
        <dbReference type="ARBA" id="ARBA00004141"/>
    </source>
</evidence>
<gene>
    <name evidence="8" type="ORF">N7452_001420</name>
</gene>
<evidence type="ECO:0000256" key="3">
    <source>
        <dbReference type="ARBA" id="ARBA00022692"/>
    </source>
</evidence>
<sequence length="536" mass="59151">MDQIIKTSIFNSIIAILSTRAGPKHRITRQDLGKKNVEDLSTAMEEKRSIHSDHIEDLDGEKARSHYGHSPVMPASLAALSEVEYSKVKRRAMWKLDSRIMPCMVLMYIMNYLDRQNIAAAKLANIEQDLKMTDVQYQTCISILFVGYILMQVPSNLVVGKIKLPGVYICFSMALWGVLSACTAAVTNSSGLLASRFFLGFVEAVFFPGALFYLSLFYSKKQFALRTAILYSGSQLGNAFGGLFAVAILKLDGVHGLEGWRWLFLVEGVATIGLAIIIAFILPNSLKSISGFSKLEHEYLLWNFEEDQGQQDNADEVSARKGFMLAVMDPKTWLLMGILYSVSGLCISFSVLFTDVPQIYIAGAVTNFFPSVVATLGYSRNKTYGLTAKQERYWHIVCPMAICMVANIIAVSTLNTAARYVAMMLMPGSFYSAAVVVLSWITGSLSQPSIKRASAIALINAICNTPNVWASYLYYSSPRYLAAFLVNLASSVLAIILATVTRIYLRRQNDKLDRGLDTGGKGPTPAQIAAGFRYVI</sequence>
<reference evidence="8" key="2">
    <citation type="journal article" date="2023" name="IMA Fungus">
        <title>Comparative genomic study of the Penicillium genus elucidates a diverse pangenome and 15 lateral gene transfer events.</title>
        <authorList>
            <person name="Petersen C."/>
            <person name="Sorensen T."/>
            <person name="Nielsen M.R."/>
            <person name="Sondergaard T.E."/>
            <person name="Sorensen J.L."/>
            <person name="Fitzpatrick D.A."/>
            <person name="Frisvad J.C."/>
            <person name="Nielsen K.L."/>
        </authorList>
    </citation>
    <scope>NUCLEOTIDE SEQUENCE</scope>
    <source>
        <strain evidence="8">IBT 35673</strain>
    </source>
</reference>
<feature type="transmembrane region" description="Helical" evidence="6">
    <location>
        <begin position="193"/>
        <end position="216"/>
    </location>
</feature>
<dbReference type="GO" id="GO:0016020">
    <property type="term" value="C:membrane"/>
    <property type="evidence" value="ECO:0007669"/>
    <property type="project" value="UniProtKB-SubCell"/>
</dbReference>
<comment type="subcellular location">
    <subcellularLocation>
        <location evidence="1">Membrane</location>
        <topology evidence="1">Multi-pass membrane protein</topology>
    </subcellularLocation>
</comment>
<dbReference type="EMBL" id="JAPZBQ010000001">
    <property type="protein sequence ID" value="KAJ5352446.1"/>
    <property type="molecule type" value="Genomic_DNA"/>
</dbReference>
<dbReference type="PROSITE" id="PS50850">
    <property type="entry name" value="MFS"/>
    <property type="match status" value="1"/>
</dbReference>